<dbReference type="Proteomes" id="UP000321085">
    <property type="component" value="Unassembled WGS sequence"/>
</dbReference>
<comment type="subcellular location">
    <subcellularLocation>
        <location evidence="1">Membrane</location>
        <topology evidence="1">Lipid-anchor</topology>
    </subcellularLocation>
</comment>
<dbReference type="PANTHER" id="PTHR30429">
    <property type="entry name" value="D-METHIONINE-BINDING LIPOPROTEIN METQ"/>
    <property type="match status" value="1"/>
</dbReference>
<evidence type="ECO:0000313" key="8">
    <source>
        <dbReference type="EMBL" id="GEO19064.1"/>
    </source>
</evidence>
<dbReference type="GO" id="GO:0016020">
    <property type="term" value="C:membrane"/>
    <property type="evidence" value="ECO:0007669"/>
    <property type="project" value="UniProtKB-SubCell"/>
</dbReference>
<dbReference type="InterPro" id="IPR004872">
    <property type="entry name" value="Lipoprotein_NlpA"/>
</dbReference>
<protein>
    <submittedName>
        <fullName evidence="8">Lipoprotein</fullName>
    </submittedName>
</protein>
<dbReference type="Gene3D" id="3.40.190.10">
    <property type="entry name" value="Periplasmic binding protein-like II"/>
    <property type="match status" value="2"/>
</dbReference>
<dbReference type="AlphaFoldDB" id="A0A512C4D5"/>
<dbReference type="PANTHER" id="PTHR30429:SF1">
    <property type="entry name" value="D-METHIONINE-BINDING LIPOPROTEIN METQ-RELATED"/>
    <property type="match status" value="1"/>
</dbReference>
<dbReference type="OrthoDB" id="9812878at2"/>
<evidence type="ECO:0000256" key="7">
    <source>
        <dbReference type="SAM" id="SignalP"/>
    </source>
</evidence>
<evidence type="ECO:0000256" key="1">
    <source>
        <dbReference type="ARBA" id="ARBA00004635"/>
    </source>
</evidence>
<keyword evidence="9" id="KW-1185">Reference proteome</keyword>
<dbReference type="NCBIfam" id="TIGR00363">
    <property type="entry name" value="MetQ/NlpA family lipoprotein"/>
    <property type="match status" value="1"/>
</dbReference>
<sequence>MLRRLLAASCLSLLALAGAQAETIKVGVTAGPFAEVLDVAKANAAREGLTIEPVEFSDFVGPNAALAAGDLHANSYQHRPFLQAQIDARGYDLVPVGKTILVPIAFYSKRYKTVNEIPAGATVAIPNDPSNEARTLLLLETTGLIKLRPDAGFKATPVDIVENPKNIKFIELEAAQLARSLDDVHAAAVNTNYALQAGLNPLESLVREGPQSRYICEVVVRRQDVDKPWVKQLVAAFQSPNVQEFIDKRFKGAVIAGW</sequence>
<accession>A0A512C4D5</accession>
<feature type="chain" id="PRO_5021864621" evidence="7">
    <location>
        <begin position="22"/>
        <end position="258"/>
    </location>
</feature>
<reference evidence="8 9" key="1">
    <citation type="submission" date="2019-07" db="EMBL/GenBank/DDBJ databases">
        <title>Whole genome shotgun sequence of Microvirga aerophila NBRC 106136.</title>
        <authorList>
            <person name="Hosoyama A."/>
            <person name="Uohara A."/>
            <person name="Ohji S."/>
            <person name="Ichikawa N."/>
        </authorList>
    </citation>
    <scope>NUCLEOTIDE SEQUENCE [LARGE SCALE GENOMIC DNA]</scope>
    <source>
        <strain evidence="8 9">NBRC 106136</strain>
    </source>
</reference>
<dbReference type="PIRSF" id="PIRSF002854">
    <property type="entry name" value="MetQ"/>
    <property type="match status" value="1"/>
</dbReference>
<dbReference type="SUPFAM" id="SSF53850">
    <property type="entry name" value="Periplasmic binding protein-like II"/>
    <property type="match status" value="1"/>
</dbReference>
<evidence type="ECO:0000256" key="3">
    <source>
        <dbReference type="ARBA" id="ARBA00022729"/>
    </source>
</evidence>
<keyword evidence="3 7" id="KW-0732">Signal</keyword>
<keyword evidence="5" id="KW-0564">Palmitate</keyword>
<evidence type="ECO:0000256" key="4">
    <source>
        <dbReference type="ARBA" id="ARBA00023136"/>
    </source>
</evidence>
<gene>
    <name evidence="8" type="ORF">MAE02_67600</name>
</gene>
<keyword evidence="6 8" id="KW-0449">Lipoprotein</keyword>
<dbReference type="Pfam" id="PF03180">
    <property type="entry name" value="Lipoprotein_9"/>
    <property type="match status" value="1"/>
</dbReference>
<keyword evidence="4" id="KW-0472">Membrane</keyword>
<name>A0A512C4D5_9HYPH</name>
<feature type="signal peptide" evidence="7">
    <location>
        <begin position="1"/>
        <end position="21"/>
    </location>
</feature>
<evidence type="ECO:0000313" key="9">
    <source>
        <dbReference type="Proteomes" id="UP000321085"/>
    </source>
</evidence>
<evidence type="ECO:0000256" key="5">
    <source>
        <dbReference type="ARBA" id="ARBA00023139"/>
    </source>
</evidence>
<comment type="similarity">
    <text evidence="2">Belongs to the NlpA lipoprotein family.</text>
</comment>
<dbReference type="CDD" id="cd13598">
    <property type="entry name" value="PBP2_lipoprotein_IlpA_like"/>
    <property type="match status" value="1"/>
</dbReference>
<organism evidence="8 9">
    <name type="scientific">Microvirga aerophila</name>
    <dbReference type="NCBI Taxonomy" id="670291"/>
    <lineage>
        <taxon>Bacteria</taxon>
        <taxon>Pseudomonadati</taxon>
        <taxon>Pseudomonadota</taxon>
        <taxon>Alphaproteobacteria</taxon>
        <taxon>Hyphomicrobiales</taxon>
        <taxon>Methylobacteriaceae</taxon>
        <taxon>Microvirga</taxon>
    </lineage>
</organism>
<evidence type="ECO:0000256" key="6">
    <source>
        <dbReference type="ARBA" id="ARBA00023288"/>
    </source>
</evidence>
<dbReference type="EMBL" id="BJYU01000309">
    <property type="protein sequence ID" value="GEO19064.1"/>
    <property type="molecule type" value="Genomic_DNA"/>
</dbReference>
<comment type="caution">
    <text evidence="8">The sequence shown here is derived from an EMBL/GenBank/DDBJ whole genome shotgun (WGS) entry which is preliminary data.</text>
</comment>
<evidence type="ECO:0000256" key="2">
    <source>
        <dbReference type="ARBA" id="ARBA00008973"/>
    </source>
</evidence>
<proteinExistence type="inferred from homology"/>